<proteinExistence type="inferred from homology"/>
<comment type="similarity">
    <text evidence="4">Belongs to the trans-sulfuration enzymes family.</text>
</comment>
<keyword evidence="2 3" id="KW-0663">Pyridoxal phosphate</keyword>
<dbReference type="GO" id="GO:0019346">
    <property type="term" value="P:transsulfuration"/>
    <property type="evidence" value="ECO:0007669"/>
    <property type="project" value="InterPro"/>
</dbReference>
<dbReference type="Gene3D" id="3.90.1150.10">
    <property type="entry name" value="Aspartate Aminotransferase, domain 1"/>
    <property type="match status" value="1"/>
</dbReference>
<dbReference type="PIRSF" id="PIRSF001434">
    <property type="entry name" value="CGS"/>
    <property type="match status" value="1"/>
</dbReference>
<dbReference type="Gene3D" id="3.40.640.10">
    <property type="entry name" value="Type I PLP-dependent aspartate aminotransferase-like (Major domain)"/>
    <property type="match status" value="1"/>
</dbReference>
<dbReference type="GO" id="GO:0030170">
    <property type="term" value="F:pyridoxal phosphate binding"/>
    <property type="evidence" value="ECO:0007669"/>
    <property type="project" value="InterPro"/>
</dbReference>
<keyword evidence="6" id="KW-1185">Reference proteome</keyword>
<feature type="modified residue" description="N6-(pyridoxal phosphate)lysine" evidence="3">
    <location>
        <position position="222"/>
    </location>
</feature>
<dbReference type="InterPro" id="IPR054542">
    <property type="entry name" value="Cys_met_metab_PP"/>
</dbReference>
<reference evidence="5" key="1">
    <citation type="journal article" date="2020" name="Stud. Mycol.">
        <title>101 Dothideomycetes genomes: a test case for predicting lifestyles and emergence of pathogens.</title>
        <authorList>
            <person name="Haridas S."/>
            <person name="Albert R."/>
            <person name="Binder M."/>
            <person name="Bloem J."/>
            <person name="Labutti K."/>
            <person name="Salamov A."/>
            <person name="Andreopoulos B."/>
            <person name="Baker S."/>
            <person name="Barry K."/>
            <person name="Bills G."/>
            <person name="Bluhm B."/>
            <person name="Cannon C."/>
            <person name="Castanera R."/>
            <person name="Culley D."/>
            <person name="Daum C."/>
            <person name="Ezra D."/>
            <person name="Gonzalez J."/>
            <person name="Henrissat B."/>
            <person name="Kuo A."/>
            <person name="Liang C."/>
            <person name="Lipzen A."/>
            <person name="Lutzoni F."/>
            <person name="Magnuson J."/>
            <person name="Mondo S."/>
            <person name="Nolan M."/>
            <person name="Ohm R."/>
            <person name="Pangilinan J."/>
            <person name="Park H.-J."/>
            <person name="Ramirez L."/>
            <person name="Alfaro M."/>
            <person name="Sun H."/>
            <person name="Tritt A."/>
            <person name="Yoshinaga Y."/>
            <person name="Zwiers L.-H."/>
            <person name="Turgeon B."/>
            <person name="Goodwin S."/>
            <person name="Spatafora J."/>
            <person name="Crous P."/>
            <person name="Grigoriev I."/>
        </authorList>
    </citation>
    <scope>NUCLEOTIDE SEQUENCE</scope>
    <source>
        <strain evidence="5">CBS 121739</strain>
    </source>
</reference>
<dbReference type="PANTHER" id="PTHR11808">
    <property type="entry name" value="TRANS-SULFURATION ENZYME FAMILY MEMBER"/>
    <property type="match status" value="1"/>
</dbReference>
<keyword evidence="5" id="KW-0808">Transferase</keyword>
<dbReference type="InterPro" id="IPR015421">
    <property type="entry name" value="PyrdxlP-dep_Trfase_major"/>
</dbReference>
<dbReference type="PANTHER" id="PTHR11808:SF35">
    <property type="entry name" value="CYSTATHIONINE GAMMA-SYNTHASE (AFU_ORTHOLOGUE AFUA_7G01590)"/>
    <property type="match status" value="1"/>
</dbReference>
<comment type="cofactor">
    <cofactor evidence="1 4">
        <name>pyridoxal 5'-phosphate</name>
        <dbReference type="ChEBI" id="CHEBI:597326"/>
    </cofactor>
</comment>
<dbReference type="GO" id="GO:0005737">
    <property type="term" value="C:cytoplasm"/>
    <property type="evidence" value="ECO:0007669"/>
    <property type="project" value="TreeGrafter"/>
</dbReference>
<dbReference type="FunFam" id="3.40.640.10:FF:000072">
    <property type="entry name" value="Putative cystathionine beta-lyase"/>
    <property type="match status" value="1"/>
</dbReference>
<dbReference type="InterPro" id="IPR000277">
    <property type="entry name" value="Cys/Met-Metab_PyrdxlP-dep_enz"/>
</dbReference>
<evidence type="ECO:0000313" key="6">
    <source>
        <dbReference type="Proteomes" id="UP000799437"/>
    </source>
</evidence>
<dbReference type="AlphaFoldDB" id="A0A6A6W364"/>
<dbReference type="GO" id="GO:0016740">
    <property type="term" value="F:transferase activity"/>
    <property type="evidence" value="ECO:0007669"/>
    <property type="project" value="UniProtKB-KW"/>
</dbReference>
<dbReference type="SUPFAM" id="SSF53383">
    <property type="entry name" value="PLP-dependent transferases"/>
    <property type="match status" value="1"/>
</dbReference>
<dbReference type="GeneID" id="54487211"/>
<dbReference type="RefSeq" id="XP_033597932.1">
    <property type="nucleotide sequence ID" value="XM_033746157.1"/>
</dbReference>
<evidence type="ECO:0000256" key="2">
    <source>
        <dbReference type="ARBA" id="ARBA00022898"/>
    </source>
</evidence>
<protein>
    <submittedName>
        <fullName evidence="5">PLP-dependent transferase</fullName>
    </submittedName>
</protein>
<name>A0A6A6W364_9PEZI</name>
<dbReference type="Proteomes" id="UP000799437">
    <property type="component" value="Unassembled WGS sequence"/>
</dbReference>
<evidence type="ECO:0000256" key="4">
    <source>
        <dbReference type="RuleBase" id="RU362118"/>
    </source>
</evidence>
<dbReference type="FunFam" id="3.90.1150.10:FF:000066">
    <property type="entry name" value="Putative cystathionine beta-lyase"/>
    <property type="match status" value="1"/>
</dbReference>
<sequence>MDPHVEEETTASLNSTTHALSTLALHADDILNSTTDVAPALHVSTTFRYPENPDDLVPINGDENPTLANPTHIYSRVSAPTSTRLETILSALLHAPVLAYTSGLAAFHALLVYLHPKTVAISGGYHGCHGVLGIYRKLTGCKVVDLFADDEAWDAAGLGKGDLVHVETPVNPTGEARDLAFFVKRARERGAWVSVDATLGPPGLQEPFGAYGVDVVMHSGTKYIGGHSDLLLGVLAVRRREWVEGLGVERVFLGAVPGSMEAWLGIRGVRTLELRVRRQSESAERLVGWLDGCLRGESQGVKGEDGKGEKEDEEEEAAIVRSCVHSVQHASLQKADMHWLKQQMPGGFGPVFAINMKTAGAARALPSKLTLFHHATSLGGVESLIEWRRMSDEGVDERLLRVSVGIEDWVDLKGDLVRGFRASTV</sequence>
<dbReference type="GO" id="GO:0016846">
    <property type="term" value="F:carbon-sulfur lyase activity"/>
    <property type="evidence" value="ECO:0007669"/>
    <property type="project" value="TreeGrafter"/>
</dbReference>
<dbReference type="Pfam" id="PF01053">
    <property type="entry name" value="Cys_Met_Meta_PP"/>
    <property type="match status" value="2"/>
</dbReference>
<evidence type="ECO:0000313" key="5">
    <source>
        <dbReference type="EMBL" id="KAF2755481.1"/>
    </source>
</evidence>
<gene>
    <name evidence="5" type="ORF">EJ05DRAFT_493998</name>
</gene>
<accession>A0A6A6W364</accession>
<dbReference type="EMBL" id="ML996577">
    <property type="protein sequence ID" value="KAF2755481.1"/>
    <property type="molecule type" value="Genomic_DNA"/>
</dbReference>
<dbReference type="OrthoDB" id="3512640at2759"/>
<evidence type="ECO:0000256" key="1">
    <source>
        <dbReference type="ARBA" id="ARBA00001933"/>
    </source>
</evidence>
<dbReference type="InterPro" id="IPR015422">
    <property type="entry name" value="PyrdxlP-dep_Trfase_small"/>
</dbReference>
<evidence type="ECO:0000256" key="3">
    <source>
        <dbReference type="PIRSR" id="PIRSR001434-2"/>
    </source>
</evidence>
<dbReference type="InterPro" id="IPR015424">
    <property type="entry name" value="PyrdxlP-dep_Trfase"/>
</dbReference>
<dbReference type="PROSITE" id="PS00868">
    <property type="entry name" value="CYS_MET_METAB_PP"/>
    <property type="match status" value="1"/>
</dbReference>
<organism evidence="5 6">
    <name type="scientific">Pseudovirgaria hyperparasitica</name>
    <dbReference type="NCBI Taxonomy" id="470096"/>
    <lineage>
        <taxon>Eukaryota</taxon>
        <taxon>Fungi</taxon>
        <taxon>Dikarya</taxon>
        <taxon>Ascomycota</taxon>
        <taxon>Pezizomycotina</taxon>
        <taxon>Dothideomycetes</taxon>
        <taxon>Dothideomycetes incertae sedis</taxon>
        <taxon>Acrospermales</taxon>
        <taxon>Acrospermaceae</taxon>
        <taxon>Pseudovirgaria</taxon>
    </lineage>
</organism>